<dbReference type="InterPro" id="IPR012347">
    <property type="entry name" value="Ferritin-like"/>
</dbReference>
<evidence type="ECO:0000313" key="3">
    <source>
        <dbReference type="Proteomes" id="UP000461585"/>
    </source>
</evidence>
<dbReference type="SUPFAM" id="SSF47240">
    <property type="entry name" value="Ferritin-like"/>
    <property type="match status" value="1"/>
</dbReference>
<dbReference type="InterPro" id="IPR003251">
    <property type="entry name" value="Rr_diiron-bd_dom"/>
</dbReference>
<evidence type="ECO:0000259" key="1">
    <source>
        <dbReference type="Pfam" id="PF02915"/>
    </source>
</evidence>
<dbReference type="Pfam" id="PF02915">
    <property type="entry name" value="Rubrerythrin"/>
    <property type="match status" value="1"/>
</dbReference>
<dbReference type="InterPro" id="IPR009078">
    <property type="entry name" value="Ferritin-like_SF"/>
</dbReference>
<keyword evidence="3" id="KW-1185">Reference proteome</keyword>
<dbReference type="AlphaFoldDB" id="A0A7X5KM58"/>
<dbReference type="Proteomes" id="UP000461585">
    <property type="component" value="Unassembled WGS sequence"/>
</dbReference>
<dbReference type="EMBL" id="JAAEEH010000004">
    <property type="protein sequence ID" value="NDL66614.1"/>
    <property type="molecule type" value="Genomic_DNA"/>
</dbReference>
<organism evidence="2 3">
    <name type="scientific">Anaerotalea alkaliphila</name>
    <dbReference type="NCBI Taxonomy" id="2662126"/>
    <lineage>
        <taxon>Bacteria</taxon>
        <taxon>Bacillati</taxon>
        <taxon>Bacillota</taxon>
        <taxon>Clostridia</taxon>
        <taxon>Eubacteriales</taxon>
        <taxon>Anaerotalea</taxon>
    </lineage>
</organism>
<sequence>MQEVLLYEDILNVLVELEKAGQAHYLQLADKTPDPSLKELFQLLARQEKRHQAIYEDYRKTNVHFKREAVTGEYKAYMDALLQGTMAFLRTEESFTEYARGFDTAVGLEKDTLLFLSELKKLVDPPMHPGIDQLMDEERKHLEYLYTRRP</sequence>
<dbReference type="CDD" id="cd01045">
    <property type="entry name" value="Ferritin_like_AB"/>
    <property type="match status" value="1"/>
</dbReference>
<proteinExistence type="predicted"/>
<protein>
    <submittedName>
        <fullName evidence="2">Ferritin family protein</fullName>
    </submittedName>
</protein>
<accession>A0A7X5KM58</accession>
<reference evidence="2 3" key="1">
    <citation type="submission" date="2020-01" db="EMBL/GenBank/DDBJ databases">
        <title>Anaeroalcalibacter tamaniensis gen. nov., sp. nov., moderately halophilic strictly anaerobic fermenter bacterium from mud volcano of Taman peninsula.</title>
        <authorList>
            <person name="Frolova A."/>
            <person name="Merkel A.Y."/>
            <person name="Slobodkin A.I."/>
        </authorList>
    </citation>
    <scope>NUCLEOTIDE SEQUENCE [LARGE SCALE GENOMIC DNA]</scope>
    <source>
        <strain evidence="2 3">F-3ap</strain>
    </source>
</reference>
<evidence type="ECO:0000313" key="2">
    <source>
        <dbReference type="EMBL" id="NDL66614.1"/>
    </source>
</evidence>
<dbReference type="RefSeq" id="WP_162369342.1">
    <property type="nucleotide sequence ID" value="NZ_JAAEEH010000004.1"/>
</dbReference>
<comment type="caution">
    <text evidence="2">The sequence shown here is derived from an EMBL/GenBank/DDBJ whole genome shotgun (WGS) entry which is preliminary data.</text>
</comment>
<name>A0A7X5KM58_9FIRM</name>
<dbReference type="GO" id="GO:0016491">
    <property type="term" value="F:oxidoreductase activity"/>
    <property type="evidence" value="ECO:0007669"/>
    <property type="project" value="InterPro"/>
</dbReference>
<dbReference type="GO" id="GO:0046872">
    <property type="term" value="F:metal ion binding"/>
    <property type="evidence" value="ECO:0007669"/>
    <property type="project" value="InterPro"/>
</dbReference>
<feature type="domain" description="Rubrerythrin diiron-binding" evidence="1">
    <location>
        <begin position="10"/>
        <end position="143"/>
    </location>
</feature>
<gene>
    <name evidence="2" type="ORF">GXN74_02475</name>
</gene>
<dbReference type="Gene3D" id="1.20.1260.10">
    <property type="match status" value="1"/>
</dbReference>